<evidence type="ECO:0000259" key="3">
    <source>
        <dbReference type="Pfam" id="PF05030"/>
    </source>
</evidence>
<dbReference type="InParanoid" id="A0A286ZXB2"/>
<proteinExistence type="inferred from homology"/>
<reference evidence="4" key="3">
    <citation type="submission" date="2025-08" db="UniProtKB">
        <authorList>
            <consortium name="Ensembl"/>
        </authorList>
    </citation>
    <scope>IDENTIFICATION</scope>
</reference>
<evidence type="ECO:0000256" key="2">
    <source>
        <dbReference type="SAM" id="MobiDB-lite"/>
    </source>
</evidence>
<name>A0A286ZXB2_PIG</name>
<feature type="domain" description="SS18 N-terminal" evidence="3">
    <location>
        <begin position="1"/>
        <end position="50"/>
    </location>
</feature>
<dbReference type="InterPro" id="IPR007726">
    <property type="entry name" value="SS18_N"/>
</dbReference>
<organism evidence="4 5">
    <name type="scientific">Sus scrofa</name>
    <name type="common">Pig</name>
    <dbReference type="NCBI Taxonomy" id="9823"/>
    <lineage>
        <taxon>Eukaryota</taxon>
        <taxon>Metazoa</taxon>
        <taxon>Chordata</taxon>
        <taxon>Craniata</taxon>
        <taxon>Vertebrata</taxon>
        <taxon>Euteleostomi</taxon>
        <taxon>Mammalia</taxon>
        <taxon>Eutheria</taxon>
        <taxon>Laurasiatheria</taxon>
        <taxon>Artiodactyla</taxon>
        <taxon>Suina</taxon>
        <taxon>Suidae</taxon>
        <taxon>Sus</taxon>
    </lineage>
</organism>
<sequence length="81" mass="8928">MLDENHDLIQSILDYQSKSKTAKCIQNQQILPRSLVYLAVMAGSKQNKSPATSPAKQEHDAAARAVPELLRPGPAFSEQPR</sequence>
<evidence type="ECO:0000313" key="5">
    <source>
        <dbReference type="Proteomes" id="UP000008227"/>
    </source>
</evidence>
<keyword evidence="5" id="KW-1185">Reference proteome</keyword>
<dbReference type="AlphaFoldDB" id="A0A286ZXB2"/>
<evidence type="ECO:0000313" key="4">
    <source>
        <dbReference type="Ensembl" id="ENSSSCP00000036276.3"/>
    </source>
</evidence>
<reference evidence="5" key="1">
    <citation type="submission" date="2009-11" db="EMBL/GenBank/DDBJ databases">
        <authorList>
            <consortium name="Porcine genome sequencing project"/>
        </authorList>
    </citation>
    <scope>NUCLEOTIDE SEQUENCE [LARGE SCALE GENOMIC DNA]</scope>
    <source>
        <strain evidence="5">Duroc</strain>
    </source>
</reference>
<dbReference type="Pfam" id="PF05030">
    <property type="entry name" value="SSXT"/>
    <property type="match status" value="1"/>
</dbReference>
<dbReference type="Bgee" id="ENSSSCG00000039832">
    <property type="expression patterns" value="Expressed in epididymis and 9 other cell types or tissues"/>
</dbReference>
<evidence type="ECO:0000256" key="1">
    <source>
        <dbReference type="ARBA" id="ARBA00007945"/>
    </source>
</evidence>
<dbReference type="Proteomes" id="UP000008227">
    <property type="component" value="Chromosome 11"/>
</dbReference>
<reference evidence="4" key="4">
    <citation type="submission" date="2025-09" db="UniProtKB">
        <authorList>
            <consortium name="Ensembl"/>
        </authorList>
    </citation>
    <scope>IDENTIFICATION</scope>
</reference>
<comment type="similarity">
    <text evidence="1">Belongs to the SS18 family.</text>
</comment>
<dbReference type="Ensembl" id="ENSSSCT00000065185.3">
    <property type="protein sequence ID" value="ENSSSCP00000036276.3"/>
    <property type="gene ID" value="ENSSSCG00000039832.3"/>
</dbReference>
<reference evidence="4" key="2">
    <citation type="journal article" date="2020" name="Gigascience">
        <title>An improved pig reference genome sequence to enable pig genetics and genomics research.</title>
        <authorList>
            <person name="Warr A."/>
            <person name="Affara N."/>
            <person name="Aken B."/>
            <person name="Beiki H."/>
            <person name="Bickhart D.M."/>
            <person name="Billis K."/>
            <person name="Chow W."/>
            <person name="Eory L."/>
            <person name="Finlayson H.A."/>
            <person name="Flicek P."/>
            <person name="Giron C.G."/>
            <person name="Griffin D.K."/>
            <person name="Hall R."/>
            <person name="Hannum G."/>
            <person name="Hourlier T."/>
            <person name="Howe K."/>
            <person name="Hume D.A."/>
            <person name="Izuogu O."/>
            <person name="Kim K."/>
            <person name="Koren S."/>
            <person name="Liu H."/>
            <person name="Manchanda N."/>
            <person name="Martin F.J."/>
            <person name="Nonneman D.J."/>
            <person name="O'Connor R.E."/>
            <person name="Phillippy A.M."/>
            <person name="Rohrer G.A."/>
            <person name="Rosen B.D."/>
            <person name="Rund L.A."/>
            <person name="Sargent C.A."/>
            <person name="Schook L.B."/>
            <person name="Schroeder S.G."/>
            <person name="Schwartz A.S."/>
            <person name="Skinner B.M."/>
            <person name="Talbot R."/>
            <person name="Tseng E."/>
            <person name="Tuggle C.K."/>
            <person name="Watson M."/>
            <person name="Smith T.P.L."/>
            <person name="Archibald A.L."/>
        </authorList>
    </citation>
    <scope>NUCLEOTIDE SEQUENCE [LARGE SCALE GENOMIC DNA]</scope>
    <source>
        <strain evidence="4">Duroc</strain>
    </source>
</reference>
<accession>A0A286ZXB2</accession>
<dbReference type="GeneTree" id="ENSGT01050000247867"/>
<protein>
    <recommendedName>
        <fullName evidence="3">SS18 N-terminal domain-containing protein</fullName>
    </recommendedName>
</protein>
<feature type="region of interest" description="Disordered" evidence="2">
    <location>
        <begin position="46"/>
        <end position="81"/>
    </location>
</feature>
<feature type="compositionally biased region" description="Polar residues" evidence="2">
    <location>
        <begin position="46"/>
        <end position="55"/>
    </location>
</feature>
<dbReference type="STRING" id="9823.ENSSSCP00000036276"/>